<keyword evidence="2" id="KW-1185">Reference proteome</keyword>
<sequence>MRELWPFCRNVSNLGTGSAFSFSPEVSLGSRFFNFKLSMDFGSGLRLHALDLLFLATTQNTPNDAKEIPIDSSLAAFSVFESMGIDRYKASIPIDSFSFLHSVVVSMGIDGNRYVLPSTDDTEAVLIKHTDEVIWDIESIQSSEKKVDMPPERYSEYVPMFYGVYEEHDRGPQSSNKSKFLEPHNGLNSILRLTKRHTDAILDKRIVKEEWGASLSNTLPSSFCFKVLIDGIMDSQ</sequence>
<dbReference type="Proteomes" id="UP001632038">
    <property type="component" value="Unassembled WGS sequence"/>
</dbReference>
<proteinExistence type="predicted"/>
<evidence type="ECO:0000313" key="1">
    <source>
        <dbReference type="EMBL" id="KAL3643315.1"/>
    </source>
</evidence>
<gene>
    <name evidence="1" type="ORF">CASFOL_014130</name>
</gene>
<reference evidence="2" key="1">
    <citation type="journal article" date="2024" name="IScience">
        <title>Strigolactones Initiate the Formation of Haustorium-like Structures in Castilleja.</title>
        <authorList>
            <person name="Buerger M."/>
            <person name="Peterson D."/>
            <person name="Chory J."/>
        </authorList>
    </citation>
    <scope>NUCLEOTIDE SEQUENCE [LARGE SCALE GENOMIC DNA]</scope>
</reference>
<organism evidence="1 2">
    <name type="scientific">Castilleja foliolosa</name>
    <dbReference type="NCBI Taxonomy" id="1961234"/>
    <lineage>
        <taxon>Eukaryota</taxon>
        <taxon>Viridiplantae</taxon>
        <taxon>Streptophyta</taxon>
        <taxon>Embryophyta</taxon>
        <taxon>Tracheophyta</taxon>
        <taxon>Spermatophyta</taxon>
        <taxon>Magnoliopsida</taxon>
        <taxon>eudicotyledons</taxon>
        <taxon>Gunneridae</taxon>
        <taxon>Pentapetalae</taxon>
        <taxon>asterids</taxon>
        <taxon>lamiids</taxon>
        <taxon>Lamiales</taxon>
        <taxon>Orobanchaceae</taxon>
        <taxon>Pedicularideae</taxon>
        <taxon>Castillejinae</taxon>
        <taxon>Castilleja</taxon>
    </lineage>
</organism>
<protein>
    <submittedName>
        <fullName evidence="1">Uncharacterized protein</fullName>
    </submittedName>
</protein>
<dbReference type="EMBL" id="JAVIJP010000016">
    <property type="protein sequence ID" value="KAL3643315.1"/>
    <property type="molecule type" value="Genomic_DNA"/>
</dbReference>
<name>A0ABD3DR26_9LAMI</name>
<comment type="caution">
    <text evidence="1">The sequence shown here is derived from an EMBL/GenBank/DDBJ whole genome shotgun (WGS) entry which is preliminary data.</text>
</comment>
<dbReference type="AlphaFoldDB" id="A0ABD3DR26"/>
<evidence type="ECO:0000313" key="2">
    <source>
        <dbReference type="Proteomes" id="UP001632038"/>
    </source>
</evidence>
<accession>A0ABD3DR26</accession>